<dbReference type="Proteomes" id="UP000484988">
    <property type="component" value="Unassembled WGS sequence"/>
</dbReference>
<dbReference type="EMBL" id="BLLG01000012">
    <property type="protein sequence ID" value="GFH37902.1"/>
    <property type="molecule type" value="Genomic_DNA"/>
</dbReference>
<proteinExistence type="predicted"/>
<keyword evidence="2" id="KW-1185">Reference proteome</keyword>
<organism evidence="1 2">
    <name type="scientific">Streptomyces pacificus</name>
    <dbReference type="NCBI Taxonomy" id="2705029"/>
    <lineage>
        <taxon>Bacteria</taxon>
        <taxon>Bacillati</taxon>
        <taxon>Actinomycetota</taxon>
        <taxon>Actinomycetes</taxon>
        <taxon>Kitasatosporales</taxon>
        <taxon>Streptomycetaceae</taxon>
        <taxon>Streptomyces</taxon>
    </lineage>
</organism>
<accession>A0A6A0AYH5</accession>
<dbReference type="AlphaFoldDB" id="A0A6A0AYH5"/>
<gene>
    <name evidence="1" type="ORF">SCWH03_41420</name>
</gene>
<comment type="caution">
    <text evidence="1">The sequence shown here is derived from an EMBL/GenBank/DDBJ whole genome shotgun (WGS) entry which is preliminary data.</text>
</comment>
<evidence type="ECO:0000313" key="2">
    <source>
        <dbReference type="Proteomes" id="UP000484988"/>
    </source>
</evidence>
<evidence type="ECO:0000313" key="1">
    <source>
        <dbReference type="EMBL" id="GFH37902.1"/>
    </source>
</evidence>
<sequence length="104" mass="11270">MLVPLAVDTASGAAEQVISQVVGEVSDNAVDEHKEKVEELAAEEKKKIYTAGESMAESPMEGFLRNNNVDNNGEFAQDLRESMLIGYGVGNDRERQQGNDPETG</sequence>
<name>A0A6A0AYH5_9ACTN</name>
<reference evidence="1 2" key="1">
    <citation type="submission" date="2020-02" db="EMBL/GenBank/DDBJ databases">
        <title>Whole Genome Shotgun Sequence of Streptomyces sp. strain CWH03.</title>
        <authorList>
            <person name="Dohra H."/>
            <person name="Kodani S."/>
            <person name="Yamamura H."/>
        </authorList>
    </citation>
    <scope>NUCLEOTIDE SEQUENCE [LARGE SCALE GENOMIC DNA]</scope>
    <source>
        <strain evidence="1 2">CWH03</strain>
    </source>
</reference>
<protein>
    <submittedName>
        <fullName evidence="1">Uncharacterized protein</fullName>
    </submittedName>
</protein>